<sequence length="535" mass="60210">MNSFNTLIEQLSDSEGRAALQGMQRGIEREALRISDSGQLATDAHPRELGAALTHSRITTDYSESLLEFITPVFSDIDALLEDLTYTHAFTVQNLEQQGLWPVSMPCYVGDVNDIPIAQYGSSNSGQMKRLYRKGLTYRYGAQMQIISGVHFNFSVSQPLWDKLYLLSDQQGSKTDFISESYLGLIRNYRRMVWVLPYLFGASPALCSSFIKDQQTDIEFEKMGKGTLYLPYATSLRMSDLGYTNKEQDRLSISYDSLDKFLEGMQNAINMPSSNFEKIGVKVDGEFRQLNANVLQIENEFYSPIRAKRVALDGEKPSQALARAGVEYIEVRALDVNPYSAIGIEASQVRFLDMFLLYCLLSDSPLSDEDQEAEIASNLNRVILEGRKPGLELSNNGTSVTLTDWMKQMFSSLSSIAELLDSEGENHYRQTLDTWLAAVNDPDLTLSGKVMSHLLQSQIDHGYWVKSLAKQYHKDLSEYQLPDQVVARYRQAALDSLSKQAKMEADSSQSFEAFLEDYFRDEASSKPIPKAAISS</sequence>
<proteinExistence type="inferred from homology"/>
<feature type="domain" description="Glutamate--cysteine ligase" evidence="10">
    <location>
        <begin position="8"/>
        <end position="382"/>
    </location>
</feature>
<dbReference type="GO" id="GO:0005829">
    <property type="term" value="C:cytosol"/>
    <property type="evidence" value="ECO:0007669"/>
    <property type="project" value="TreeGrafter"/>
</dbReference>
<evidence type="ECO:0000256" key="3">
    <source>
        <dbReference type="ARBA" id="ARBA00022598"/>
    </source>
</evidence>
<evidence type="ECO:0000256" key="1">
    <source>
        <dbReference type="ARBA" id="ARBA00005006"/>
    </source>
</evidence>
<gene>
    <name evidence="8" type="primary">gshA</name>
    <name evidence="11" type="ORF">Sps_04071</name>
</gene>
<dbReference type="GO" id="GO:0005524">
    <property type="term" value="F:ATP binding"/>
    <property type="evidence" value="ECO:0007669"/>
    <property type="project" value="UniProtKB-KW"/>
</dbReference>
<dbReference type="GO" id="GO:0046872">
    <property type="term" value="F:metal ion binding"/>
    <property type="evidence" value="ECO:0007669"/>
    <property type="project" value="TreeGrafter"/>
</dbReference>
<dbReference type="EC" id="6.3.2.2" evidence="8"/>
<dbReference type="NCBIfam" id="TIGR01434">
    <property type="entry name" value="glu_cys_ligase"/>
    <property type="match status" value="1"/>
</dbReference>
<evidence type="ECO:0000256" key="9">
    <source>
        <dbReference type="RuleBase" id="RU004391"/>
    </source>
</evidence>
<dbReference type="Pfam" id="PF04262">
    <property type="entry name" value="Glu_cys_ligase"/>
    <property type="match status" value="1"/>
</dbReference>
<dbReference type="InterPro" id="IPR006334">
    <property type="entry name" value="Glut_cys_ligase"/>
</dbReference>
<keyword evidence="12" id="KW-1185">Reference proteome</keyword>
<protein>
    <recommendedName>
        <fullName evidence="8">Glutamate--cysteine ligase</fullName>
        <ecNumber evidence="8">6.3.2.2</ecNumber>
    </recommendedName>
    <alternativeName>
        <fullName evidence="8">Gamma-ECS</fullName>
        <shortName evidence="8">GCS</shortName>
    </alternativeName>
    <alternativeName>
        <fullName evidence="8">Gamma-glutamylcysteine synthetase</fullName>
    </alternativeName>
</protein>
<dbReference type="OrthoDB" id="9803907at2"/>
<evidence type="ECO:0000313" key="11">
    <source>
        <dbReference type="EMBL" id="AQS39186.1"/>
    </source>
</evidence>
<dbReference type="PANTHER" id="PTHR38761">
    <property type="entry name" value="GLUTAMATE--CYSTEINE LIGASE"/>
    <property type="match status" value="1"/>
</dbReference>
<evidence type="ECO:0000259" key="10">
    <source>
        <dbReference type="Pfam" id="PF04262"/>
    </source>
</evidence>
<dbReference type="AlphaFoldDB" id="A0A1S6HUE8"/>
<dbReference type="STRING" id="225848.Sps_04071"/>
<organism evidence="11 12">
    <name type="scientific">Shewanella psychrophila</name>
    <dbReference type="NCBI Taxonomy" id="225848"/>
    <lineage>
        <taxon>Bacteria</taxon>
        <taxon>Pseudomonadati</taxon>
        <taxon>Pseudomonadota</taxon>
        <taxon>Gammaproteobacteria</taxon>
        <taxon>Alteromonadales</taxon>
        <taxon>Shewanellaceae</taxon>
        <taxon>Shewanella</taxon>
    </lineage>
</organism>
<dbReference type="PANTHER" id="PTHR38761:SF1">
    <property type="entry name" value="GLUTAMATE--CYSTEINE LIGASE"/>
    <property type="match status" value="1"/>
</dbReference>
<accession>A0A1S6HUE8</accession>
<evidence type="ECO:0000313" key="12">
    <source>
        <dbReference type="Proteomes" id="UP000189545"/>
    </source>
</evidence>
<dbReference type="EMBL" id="CP014782">
    <property type="protein sequence ID" value="AQS39186.1"/>
    <property type="molecule type" value="Genomic_DNA"/>
</dbReference>
<evidence type="ECO:0000256" key="6">
    <source>
        <dbReference type="ARBA" id="ARBA00022840"/>
    </source>
</evidence>
<dbReference type="KEGG" id="spsw:Sps_04071"/>
<dbReference type="Proteomes" id="UP000189545">
    <property type="component" value="Chromosome"/>
</dbReference>
<evidence type="ECO:0000256" key="7">
    <source>
        <dbReference type="ARBA" id="ARBA00048819"/>
    </source>
</evidence>
<dbReference type="SUPFAM" id="SSF55931">
    <property type="entry name" value="Glutamine synthetase/guanido kinase"/>
    <property type="match status" value="1"/>
</dbReference>
<keyword evidence="5 8" id="KW-0547">Nucleotide-binding</keyword>
<evidence type="ECO:0000256" key="5">
    <source>
        <dbReference type="ARBA" id="ARBA00022741"/>
    </source>
</evidence>
<keyword evidence="4 8" id="KW-0317">Glutathione biosynthesis</keyword>
<comment type="pathway">
    <text evidence="1 8 9">Sulfur metabolism; glutathione biosynthesis; glutathione from L-cysteine and L-glutamate: step 1/2.</text>
</comment>
<dbReference type="InterPro" id="IPR007370">
    <property type="entry name" value="Glu_cys_ligase"/>
</dbReference>
<dbReference type="HAMAP" id="MF_00578">
    <property type="entry name" value="Glu_cys_ligase"/>
    <property type="match status" value="1"/>
</dbReference>
<comment type="catalytic activity">
    <reaction evidence="7 8 9">
        <text>L-cysteine + L-glutamate + ATP = gamma-L-glutamyl-L-cysteine + ADP + phosphate + H(+)</text>
        <dbReference type="Rhea" id="RHEA:13285"/>
        <dbReference type="ChEBI" id="CHEBI:15378"/>
        <dbReference type="ChEBI" id="CHEBI:29985"/>
        <dbReference type="ChEBI" id="CHEBI:30616"/>
        <dbReference type="ChEBI" id="CHEBI:35235"/>
        <dbReference type="ChEBI" id="CHEBI:43474"/>
        <dbReference type="ChEBI" id="CHEBI:58173"/>
        <dbReference type="ChEBI" id="CHEBI:456216"/>
        <dbReference type="EC" id="6.3.2.2"/>
    </reaction>
</comment>
<dbReference type="GO" id="GO:0006750">
    <property type="term" value="P:glutathione biosynthetic process"/>
    <property type="evidence" value="ECO:0007669"/>
    <property type="project" value="UniProtKB-UniRule"/>
</dbReference>
<evidence type="ECO:0000256" key="4">
    <source>
        <dbReference type="ARBA" id="ARBA00022684"/>
    </source>
</evidence>
<reference evidence="11 12" key="1">
    <citation type="submission" date="2016-03" db="EMBL/GenBank/DDBJ databases">
        <title>Complete genome sequence of Shewanella psychrophila WP2, a deep sea bacterium isolated from west Pacific sediment.</title>
        <authorList>
            <person name="Xu G."/>
            <person name="Jian H."/>
        </authorList>
    </citation>
    <scope>NUCLEOTIDE SEQUENCE [LARGE SCALE GENOMIC DNA]</scope>
    <source>
        <strain evidence="11 12">WP2</strain>
    </source>
</reference>
<evidence type="ECO:0000256" key="8">
    <source>
        <dbReference type="HAMAP-Rule" id="MF_00578"/>
    </source>
</evidence>
<comment type="similarity">
    <text evidence="2 8">Belongs to the glutamate--cysteine ligase type 1 family. Type 1 subfamily.</text>
</comment>
<dbReference type="UniPathway" id="UPA00142">
    <property type="reaction ID" value="UER00209"/>
</dbReference>
<dbReference type="InterPro" id="IPR014746">
    <property type="entry name" value="Gln_synth/guanido_kin_cat_dom"/>
</dbReference>
<dbReference type="RefSeq" id="WP_077754120.1">
    <property type="nucleotide sequence ID" value="NZ_CP014782.1"/>
</dbReference>
<keyword evidence="6 8" id="KW-0067">ATP-binding</keyword>
<evidence type="ECO:0000256" key="2">
    <source>
        <dbReference type="ARBA" id="ARBA00008772"/>
    </source>
</evidence>
<dbReference type="GO" id="GO:0004357">
    <property type="term" value="F:glutamate-cysteine ligase activity"/>
    <property type="evidence" value="ECO:0007669"/>
    <property type="project" value="UniProtKB-UniRule"/>
</dbReference>
<keyword evidence="3 8" id="KW-0436">Ligase</keyword>
<dbReference type="Gene3D" id="3.30.590.20">
    <property type="match status" value="1"/>
</dbReference>
<name>A0A1S6HUE8_9GAMM</name>